<feature type="signal peptide" evidence="3">
    <location>
        <begin position="1"/>
        <end position="20"/>
    </location>
</feature>
<keyword evidence="3" id="KW-0732">Signal</keyword>
<evidence type="ECO:0000313" key="5">
    <source>
        <dbReference type="Proteomes" id="UP001362999"/>
    </source>
</evidence>
<evidence type="ECO:0000313" key="4">
    <source>
        <dbReference type="EMBL" id="KAK7064175.1"/>
    </source>
</evidence>
<dbReference type="AlphaFoldDB" id="A0AAW0EII9"/>
<name>A0AAW0EII9_9AGAR</name>
<keyword evidence="2" id="KW-1133">Transmembrane helix</keyword>
<reference evidence="4 5" key="1">
    <citation type="journal article" date="2024" name="J Genomics">
        <title>Draft genome sequencing and assembly of Favolaschia claudopus CIRM-BRFM 2984 isolated from oak limbs.</title>
        <authorList>
            <person name="Navarro D."/>
            <person name="Drula E."/>
            <person name="Chaduli D."/>
            <person name="Cazenave R."/>
            <person name="Ahrendt S."/>
            <person name="Wang J."/>
            <person name="Lipzen A."/>
            <person name="Daum C."/>
            <person name="Barry K."/>
            <person name="Grigoriev I.V."/>
            <person name="Favel A."/>
            <person name="Rosso M.N."/>
            <person name="Martin F."/>
        </authorList>
    </citation>
    <scope>NUCLEOTIDE SEQUENCE [LARGE SCALE GENOMIC DNA]</scope>
    <source>
        <strain evidence="4 5">CIRM-BRFM 2984</strain>
    </source>
</reference>
<sequence>MKHSMSLITLLFLFLCTVRALTPTSVPDPLICEDSIDGKPPFQEIAAPCLLGCDCVFVKPTGGFLPGQVNTTCIPYCNLDCVHTDATPSQSALAPSCWDRCQVQRATPENTGWCMYWCVEGYTDLVTSATCIPSLTFGLPETTVFGGLTETFRPFSVAAEWQSWYLTQTVIPRTANAGGQPTALPSVAPSRSSHDQLSSLPSSHLPLSTSASDTTSASSTLSSAPASGATQNGGSRGFLVPGLWVILASFAVSVYLGCF</sequence>
<feature type="compositionally biased region" description="Low complexity" evidence="1">
    <location>
        <begin position="189"/>
        <end position="230"/>
    </location>
</feature>
<feature type="chain" id="PRO_5043788165" evidence="3">
    <location>
        <begin position="21"/>
        <end position="259"/>
    </location>
</feature>
<evidence type="ECO:0000256" key="3">
    <source>
        <dbReference type="SAM" id="SignalP"/>
    </source>
</evidence>
<comment type="caution">
    <text evidence="4">The sequence shown here is derived from an EMBL/GenBank/DDBJ whole genome shotgun (WGS) entry which is preliminary data.</text>
</comment>
<keyword evidence="2" id="KW-0472">Membrane</keyword>
<evidence type="ECO:0000256" key="1">
    <source>
        <dbReference type="SAM" id="MobiDB-lite"/>
    </source>
</evidence>
<feature type="region of interest" description="Disordered" evidence="1">
    <location>
        <begin position="177"/>
        <end position="231"/>
    </location>
</feature>
<protein>
    <submittedName>
        <fullName evidence="4">Uncharacterized protein</fullName>
    </submittedName>
</protein>
<keyword evidence="2" id="KW-0812">Transmembrane</keyword>
<keyword evidence="5" id="KW-1185">Reference proteome</keyword>
<proteinExistence type="predicted"/>
<accession>A0AAW0EII9</accession>
<dbReference type="EMBL" id="JAWWNJ010000001">
    <property type="protein sequence ID" value="KAK7064175.1"/>
    <property type="molecule type" value="Genomic_DNA"/>
</dbReference>
<evidence type="ECO:0000256" key="2">
    <source>
        <dbReference type="SAM" id="Phobius"/>
    </source>
</evidence>
<gene>
    <name evidence="4" type="ORF">R3P38DRAFT_28465</name>
</gene>
<feature type="transmembrane region" description="Helical" evidence="2">
    <location>
        <begin position="238"/>
        <end position="258"/>
    </location>
</feature>
<dbReference type="Proteomes" id="UP001362999">
    <property type="component" value="Unassembled WGS sequence"/>
</dbReference>
<organism evidence="4 5">
    <name type="scientific">Favolaschia claudopus</name>
    <dbReference type="NCBI Taxonomy" id="2862362"/>
    <lineage>
        <taxon>Eukaryota</taxon>
        <taxon>Fungi</taxon>
        <taxon>Dikarya</taxon>
        <taxon>Basidiomycota</taxon>
        <taxon>Agaricomycotina</taxon>
        <taxon>Agaricomycetes</taxon>
        <taxon>Agaricomycetidae</taxon>
        <taxon>Agaricales</taxon>
        <taxon>Marasmiineae</taxon>
        <taxon>Mycenaceae</taxon>
        <taxon>Favolaschia</taxon>
    </lineage>
</organism>